<protein>
    <submittedName>
        <fullName evidence="3">Membrane protein</fullName>
    </submittedName>
</protein>
<evidence type="ECO:0000313" key="4">
    <source>
        <dbReference type="Proteomes" id="UP000030949"/>
    </source>
</evidence>
<name>A0A0B1YWG4_9PSED</name>
<dbReference type="InterPro" id="IPR018013">
    <property type="entry name" value="Channel_Tsx-like"/>
</dbReference>
<dbReference type="Pfam" id="PF03502">
    <property type="entry name" value="Channel_Tsx"/>
    <property type="match status" value="1"/>
</dbReference>
<reference evidence="4" key="1">
    <citation type="submission" date="2015-03" db="EMBL/GenBank/DDBJ databases">
        <title>Pseudomonas frederiksbergensis hydrocarbon degrader.</title>
        <authorList>
            <person name="Brown L.M."/>
            <person name="Ruiz O.N."/>
            <person name="Mueller S."/>
            <person name="Gunasekera T.S."/>
        </authorList>
    </citation>
    <scope>NUCLEOTIDE SEQUENCE [LARGE SCALE GENOMIC DNA]</scope>
    <source>
        <strain evidence="4">SI8</strain>
    </source>
</reference>
<gene>
    <name evidence="3" type="ORF">JZ00_28955</name>
</gene>
<evidence type="ECO:0000313" key="3">
    <source>
        <dbReference type="EMBL" id="KHK61351.1"/>
    </source>
</evidence>
<dbReference type="Proteomes" id="UP000030949">
    <property type="component" value="Unassembled WGS sequence"/>
</dbReference>
<feature type="signal peptide" evidence="2">
    <location>
        <begin position="1"/>
        <end position="22"/>
    </location>
</feature>
<feature type="chain" id="PRO_5002085124" evidence="2">
    <location>
        <begin position="23"/>
        <end position="261"/>
    </location>
</feature>
<dbReference type="AlphaFoldDB" id="A0A0B1YWG4"/>
<sequence length="261" mass="29783">MKRTCTNLIVAGSLLAGGQAVAGDLFQWQNNSLSYLYGKDFQINPRIQQTVTFEHADAWRYGDNFFFLDRIFYNGQDDSQSGPNTYYGEFSPRLSFGKIFDRKLEMGPIKDVLLAMTYEFGEGDNESYLIGPGFDLAIPGFDYFQLNFYNRQTEGSRAGDNVWQITPVWAYTVPVGSSDILFDGFIDWVVDNDTNSKGTYHANLHIVPQIKYDLGKALKLGAKQLYVGVEYDYWKNKYAIEDSGSFKTNQSNTSFLLKYHF</sequence>
<dbReference type="InterPro" id="IPR036777">
    <property type="entry name" value="Channel_Tsx-like_sf"/>
</dbReference>
<accession>A0A0B1YWG4</accession>
<dbReference type="EMBL" id="JQGJ01000035">
    <property type="protein sequence ID" value="KHK61351.1"/>
    <property type="molecule type" value="Genomic_DNA"/>
</dbReference>
<dbReference type="Gene3D" id="2.40.230.20">
    <property type="entry name" value="Nucleoside-specific channel-forming protein, Tsx-like"/>
    <property type="match status" value="1"/>
</dbReference>
<dbReference type="SUPFAM" id="SSF111364">
    <property type="entry name" value="Tsx-like channel"/>
    <property type="match status" value="1"/>
</dbReference>
<organism evidence="3 4">
    <name type="scientific">Pseudomonas frederiksbergensis</name>
    <dbReference type="NCBI Taxonomy" id="104087"/>
    <lineage>
        <taxon>Bacteria</taxon>
        <taxon>Pseudomonadati</taxon>
        <taxon>Pseudomonadota</taxon>
        <taxon>Gammaproteobacteria</taxon>
        <taxon>Pseudomonadales</taxon>
        <taxon>Pseudomonadaceae</taxon>
        <taxon>Pseudomonas</taxon>
    </lineage>
</organism>
<evidence type="ECO:0000256" key="2">
    <source>
        <dbReference type="SAM" id="SignalP"/>
    </source>
</evidence>
<dbReference type="OrthoDB" id="104801at2"/>
<dbReference type="GO" id="GO:0009279">
    <property type="term" value="C:cell outer membrane"/>
    <property type="evidence" value="ECO:0007669"/>
    <property type="project" value="InterPro"/>
</dbReference>
<dbReference type="RefSeq" id="WP_039594516.1">
    <property type="nucleotide sequence ID" value="NZ_JQGJ02000032.1"/>
</dbReference>
<keyword evidence="2" id="KW-0732">Signal</keyword>
<evidence type="ECO:0000256" key="1">
    <source>
        <dbReference type="ARBA" id="ARBA00008728"/>
    </source>
</evidence>
<comment type="similarity">
    <text evidence="1">Belongs to the nucleoside-specific channel-forming outer membrane porin (Tsx) (TC 1.B.10) family.</text>
</comment>
<comment type="caution">
    <text evidence="3">The sequence shown here is derived from an EMBL/GenBank/DDBJ whole genome shotgun (WGS) entry which is preliminary data.</text>
</comment>
<proteinExistence type="inferred from homology"/>